<dbReference type="InterPro" id="IPR005073">
    <property type="entry name" value="Peptidase_M74"/>
</dbReference>
<feature type="signal peptide" evidence="8">
    <location>
        <begin position="1"/>
        <end position="19"/>
    </location>
</feature>
<dbReference type="RefSeq" id="WP_233052954.1">
    <property type="nucleotide sequence ID" value="NZ_JAIMJA010000011.1"/>
</dbReference>
<dbReference type="SUPFAM" id="SSF55166">
    <property type="entry name" value="Hedgehog/DD-peptidase"/>
    <property type="match status" value="1"/>
</dbReference>
<evidence type="ECO:0000256" key="2">
    <source>
        <dbReference type="ARBA" id="ARBA00022723"/>
    </source>
</evidence>
<comment type="caution">
    <text evidence="9">The sequence shown here is derived from an EMBL/GenBank/DDBJ whole genome shotgun (WGS) entry which is preliminary data.</text>
</comment>
<evidence type="ECO:0000256" key="7">
    <source>
        <dbReference type="ARBA" id="ARBA00023049"/>
    </source>
</evidence>
<evidence type="ECO:0000313" key="10">
    <source>
        <dbReference type="Proteomes" id="UP001201273"/>
    </source>
</evidence>
<keyword evidence="10" id="KW-1185">Reference proteome</keyword>
<dbReference type="Gene3D" id="3.30.1380.10">
    <property type="match status" value="1"/>
</dbReference>
<evidence type="ECO:0000256" key="4">
    <source>
        <dbReference type="ARBA" id="ARBA00022764"/>
    </source>
</evidence>
<dbReference type="Proteomes" id="UP001201273">
    <property type="component" value="Unassembled WGS sequence"/>
</dbReference>
<dbReference type="InterPro" id="IPR009045">
    <property type="entry name" value="Zn_M74/Hedgehog-like"/>
</dbReference>
<keyword evidence="6" id="KW-0862">Zinc</keyword>
<sequence length="224" mass="25519">MGRLFYLLSIYFLSLPAVAQSICYGTTSKGRLENAVELPRNGKNFVTYSDVARLAGRSYVHDKVRDIVLAAYADLAKSHSDKVYKYAETGLATGGKFRPHKTHQNGLSVDFMTPMIDQTGHSVHLPTYPWNKFGYNIELDKNNQYDGLSIDYPAMAAHIVALHKQARAHGVGLWRVIFAPELQKGLFKTQYGGYLKQHIKFSKRRSWVRHDEHYHVDFAVPCRE</sequence>
<keyword evidence="3 8" id="KW-0732">Signal</keyword>
<keyword evidence="7" id="KW-0482">Metalloprotease</keyword>
<keyword evidence="2" id="KW-0479">Metal-binding</keyword>
<evidence type="ECO:0000256" key="5">
    <source>
        <dbReference type="ARBA" id="ARBA00022801"/>
    </source>
</evidence>
<evidence type="ECO:0000313" key="9">
    <source>
        <dbReference type="EMBL" id="MCE2595473.1"/>
    </source>
</evidence>
<feature type="chain" id="PRO_5047213830" evidence="8">
    <location>
        <begin position="20"/>
        <end position="224"/>
    </location>
</feature>
<dbReference type="Pfam" id="PF03411">
    <property type="entry name" value="Peptidase_M74"/>
    <property type="match status" value="1"/>
</dbReference>
<accession>A0ABS8WCN7</accession>
<reference evidence="9 10" key="1">
    <citation type="journal article" date="2022" name="Environ. Microbiol. Rep.">
        <title>Eco-phylogenetic analyses reveal divergent evolution of vitamin B12 metabolism in the marine bacterial family 'Psychromonadaceae'.</title>
        <authorList>
            <person name="Jin X."/>
            <person name="Yang Y."/>
            <person name="Cao H."/>
            <person name="Gao B."/>
            <person name="Zhao Z."/>
        </authorList>
    </citation>
    <scope>NUCLEOTIDE SEQUENCE [LARGE SCALE GENOMIC DNA]</scope>
    <source>
        <strain evidence="9 10">MKS20</strain>
    </source>
</reference>
<gene>
    <name evidence="9" type="ORF">K6Y31_11655</name>
</gene>
<name>A0ABS8WCN7_9GAMM</name>
<evidence type="ECO:0000256" key="1">
    <source>
        <dbReference type="ARBA" id="ARBA00022670"/>
    </source>
</evidence>
<evidence type="ECO:0000256" key="8">
    <source>
        <dbReference type="SAM" id="SignalP"/>
    </source>
</evidence>
<keyword evidence="4" id="KW-0574">Periplasm</keyword>
<evidence type="ECO:0000256" key="6">
    <source>
        <dbReference type="ARBA" id="ARBA00022833"/>
    </source>
</evidence>
<dbReference type="EMBL" id="JAIMJA010000011">
    <property type="protein sequence ID" value="MCE2595473.1"/>
    <property type="molecule type" value="Genomic_DNA"/>
</dbReference>
<organism evidence="9 10">
    <name type="scientific">Motilimonas cestriensis</name>
    <dbReference type="NCBI Taxonomy" id="2742685"/>
    <lineage>
        <taxon>Bacteria</taxon>
        <taxon>Pseudomonadati</taxon>
        <taxon>Pseudomonadota</taxon>
        <taxon>Gammaproteobacteria</taxon>
        <taxon>Alteromonadales</taxon>
        <taxon>Alteromonadales genera incertae sedis</taxon>
        <taxon>Motilimonas</taxon>
    </lineage>
</organism>
<keyword evidence="5" id="KW-0378">Hydrolase</keyword>
<evidence type="ECO:0000256" key="3">
    <source>
        <dbReference type="ARBA" id="ARBA00022729"/>
    </source>
</evidence>
<protein>
    <submittedName>
        <fullName evidence="9">Penicillin-insensitive murein endopeptidase</fullName>
    </submittedName>
</protein>
<keyword evidence="1" id="KW-0645">Protease</keyword>
<proteinExistence type="predicted"/>